<organism evidence="1 2">
    <name type="scientific">Chryseobacterium hagamense</name>
    <dbReference type="NCBI Taxonomy" id="395935"/>
    <lineage>
        <taxon>Bacteria</taxon>
        <taxon>Pseudomonadati</taxon>
        <taxon>Bacteroidota</taxon>
        <taxon>Flavobacteriia</taxon>
        <taxon>Flavobacteriales</taxon>
        <taxon>Weeksellaceae</taxon>
        <taxon>Chryseobacterium group</taxon>
        <taxon>Chryseobacterium</taxon>
    </lineage>
</organism>
<comment type="caution">
    <text evidence="1">The sequence shown here is derived from an EMBL/GenBank/DDBJ whole genome shotgun (WGS) entry which is preliminary data.</text>
</comment>
<accession>A0A511YL09</accession>
<protein>
    <recommendedName>
        <fullName evidence="3">Immunity protein 35 domain-containing protein</fullName>
    </recommendedName>
</protein>
<dbReference type="AlphaFoldDB" id="A0A511YL09"/>
<dbReference type="EMBL" id="BJYJ01000005">
    <property type="protein sequence ID" value="GEN75860.1"/>
    <property type="molecule type" value="Genomic_DNA"/>
</dbReference>
<name>A0A511YL09_9FLAO</name>
<reference evidence="1 2" key="1">
    <citation type="submission" date="2019-07" db="EMBL/GenBank/DDBJ databases">
        <title>Whole genome shotgun sequence of Chryseobacterium hagamense NBRC 105253.</title>
        <authorList>
            <person name="Hosoyama A."/>
            <person name="Uohara A."/>
            <person name="Ohji S."/>
            <person name="Ichikawa N."/>
        </authorList>
    </citation>
    <scope>NUCLEOTIDE SEQUENCE [LARGE SCALE GENOMIC DNA]</scope>
    <source>
        <strain evidence="1 2">NBRC 105253</strain>
    </source>
</reference>
<dbReference type="Proteomes" id="UP000321863">
    <property type="component" value="Unassembled WGS sequence"/>
</dbReference>
<evidence type="ECO:0000313" key="1">
    <source>
        <dbReference type="EMBL" id="GEN75860.1"/>
    </source>
</evidence>
<keyword evidence="2" id="KW-1185">Reference proteome</keyword>
<evidence type="ECO:0008006" key="3">
    <source>
        <dbReference type="Google" id="ProtNLM"/>
    </source>
</evidence>
<dbReference type="OrthoDB" id="681022at2"/>
<sequence>MMLKEQEVIEIAKNHVKNQSEKSGYDLVILDNAEIKKPYGIIFRYNTKKFNQTRDYNDKTLIGNTPFLVENKTGKIIIFGSSQDLDYYIKEYEAGRWPDMSRLSDFQ</sequence>
<gene>
    <name evidence="1" type="ORF">CHA01nite_16000</name>
</gene>
<proteinExistence type="predicted"/>
<dbReference type="RefSeq" id="WP_146940797.1">
    <property type="nucleotide sequence ID" value="NZ_BJYJ01000005.1"/>
</dbReference>
<evidence type="ECO:0000313" key="2">
    <source>
        <dbReference type="Proteomes" id="UP000321863"/>
    </source>
</evidence>